<name>A0ABN6Z2L0_9BACE</name>
<dbReference type="InterPro" id="IPR038673">
    <property type="entry name" value="OprB_sf"/>
</dbReference>
<comment type="similarity">
    <text evidence="1 2">Belongs to the OprB family.</text>
</comment>
<dbReference type="EMBL" id="AP028055">
    <property type="protein sequence ID" value="BEG98841.1"/>
    <property type="molecule type" value="Genomic_DNA"/>
</dbReference>
<gene>
    <name evidence="3" type="ORF">BSYN_11060</name>
</gene>
<dbReference type="InterPro" id="IPR007049">
    <property type="entry name" value="Carb-sel_porin_OprB"/>
</dbReference>
<reference evidence="3 4" key="1">
    <citation type="submission" date="2023-04" db="EMBL/GenBank/DDBJ databases">
        <title>Draft genome sequence of acteroides sedimenti strain YN3PY1.</title>
        <authorList>
            <person name="Yoshida N."/>
        </authorList>
    </citation>
    <scope>NUCLEOTIDE SEQUENCE [LARGE SCALE GENOMIC DNA]</scope>
    <source>
        <strain evidence="3 4">YN3PY1</strain>
    </source>
</reference>
<dbReference type="Pfam" id="PF04966">
    <property type="entry name" value="OprB"/>
    <property type="match status" value="1"/>
</dbReference>
<evidence type="ECO:0008006" key="5">
    <source>
        <dbReference type="Google" id="ProtNLM"/>
    </source>
</evidence>
<evidence type="ECO:0000256" key="2">
    <source>
        <dbReference type="RuleBase" id="RU363072"/>
    </source>
</evidence>
<sequence>MGMKYLYLFFVIISVCRFSSLEAQELNLVYSTEFQHNLHGKANWVNLLTVKGTWPTENAGLWKDGSFDLATISVFRSSKERIVDDMQVFSNIDEHTLLVNLFIAGYTHRINRIRMFLGVRNMNEDYFNIPYSSLFTNSSCGVYPTISCNYICANYPLSAMCFFSEVKITNQLTYTNSLYNGVAYDIWHDGCKLFSINPKRDGVMNVGELAFSTGVQYQSRYHLGGLFHTGHLNPEENNRRMPFNYVGWLLAEQDVYVGEKEKIGLLAQASFAPENKNYCYSYIGAGVVASGLFSASKKDKLGLMVNSARFADVRETTAELTWSVPVSKYMVLQPAFHWIQTGEDIYTIGMLRAVFNIGFPRK</sequence>
<proteinExistence type="inferred from homology"/>
<evidence type="ECO:0000313" key="4">
    <source>
        <dbReference type="Proteomes" id="UP001496674"/>
    </source>
</evidence>
<evidence type="ECO:0000256" key="1">
    <source>
        <dbReference type="ARBA" id="ARBA00008769"/>
    </source>
</evidence>
<keyword evidence="4" id="KW-1185">Reference proteome</keyword>
<dbReference type="Gene3D" id="2.40.160.180">
    <property type="entry name" value="Carbohydrate-selective porin OprB"/>
    <property type="match status" value="1"/>
</dbReference>
<evidence type="ECO:0000313" key="3">
    <source>
        <dbReference type="EMBL" id="BEG98841.1"/>
    </source>
</evidence>
<organism evidence="3 4">
    <name type="scientific">Bacteroides sedimenti</name>
    <dbReference type="NCBI Taxonomy" id="2136147"/>
    <lineage>
        <taxon>Bacteria</taxon>
        <taxon>Pseudomonadati</taxon>
        <taxon>Bacteroidota</taxon>
        <taxon>Bacteroidia</taxon>
        <taxon>Bacteroidales</taxon>
        <taxon>Bacteroidaceae</taxon>
        <taxon>Bacteroides</taxon>
    </lineage>
</organism>
<dbReference type="Proteomes" id="UP001496674">
    <property type="component" value="Chromosome"/>
</dbReference>
<protein>
    <recommendedName>
        <fullName evidence="5">Porin</fullName>
    </recommendedName>
</protein>
<accession>A0ABN6Z2L0</accession>